<dbReference type="GO" id="GO:0031405">
    <property type="term" value="F:lipoic acid binding"/>
    <property type="evidence" value="ECO:0007669"/>
    <property type="project" value="TreeGrafter"/>
</dbReference>
<dbReference type="PROSITE" id="PS51826">
    <property type="entry name" value="PSBD"/>
    <property type="match status" value="1"/>
</dbReference>
<evidence type="ECO:0000256" key="4">
    <source>
        <dbReference type="ARBA" id="ARBA00022823"/>
    </source>
</evidence>
<dbReference type="Pfam" id="PF02817">
    <property type="entry name" value="E3_binding"/>
    <property type="match status" value="1"/>
</dbReference>
<sequence length="406" mass="44823">MPKMGESITEGTIIEWRKKIGDNVEKDEIFLEIGTDKVDSEIPASVSGILVEILAEPNDVVDVGKVIGRINTDTKAAIEAPVQERPQPIVPKEIEASQMEKPVRKTTVKKLAGKRKSFFTPVVMKIAQDNNVPMAELDMVQGTGRGGRVTKKDILAYLNDRSEPVPSSKLSMSDNIEEMEYMRKKIANHMRSSLDTAAHVHVMTEVDMTTIVDYVTAKEESFSSGEGFSLTYTPFIVTATVKAIQRFPLMNCTLEGDDILHKKNINIGIAVSIEDGLMVPVIEKCEEANFLGLCRRVRDITLRTRDKDLRPDELQGSTFSISNFGVFNVTMGTPIINQPNVGILGVGAIKKRPVVIETKAGDTIGIRSLMILTLGFDHRLIDGAGGSQFIDAVRDELETMDLEQLF</sequence>
<keyword evidence="4" id="KW-0450">Lipoyl</keyword>
<dbReference type="SUPFAM" id="SSF47005">
    <property type="entry name" value="Peripheral subunit-binding domain of 2-oxo acid dehydrogenase complex"/>
    <property type="match status" value="1"/>
</dbReference>
<evidence type="ECO:0000259" key="7">
    <source>
        <dbReference type="PROSITE" id="PS51826"/>
    </source>
</evidence>
<evidence type="ECO:0000256" key="5">
    <source>
        <dbReference type="ARBA" id="ARBA00023315"/>
    </source>
</evidence>
<dbReference type="InterPro" id="IPR023213">
    <property type="entry name" value="CAT-like_dom_sf"/>
</dbReference>
<evidence type="ECO:0000313" key="8">
    <source>
        <dbReference type="EMBL" id="SVA05416.1"/>
    </source>
</evidence>
<evidence type="ECO:0000256" key="1">
    <source>
        <dbReference type="ARBA" id="ARBA00001938"/>
    </source>
</evidence>
<dbReference type="Pfam" id="PF00198">
    <property type="entry name" value="2-oxoacid_dh"/>
    <property type="match status" value="1"/>
</dbReference>
<dbReference type="InterPro" id="IPR001078">
    <property type="entry name" value="2-oxoacid_DH_actylTfrase"/>
</dbReference>
<keyword evidence="3" id="KW-0808">Transferase</keyword>
<dbReference type="EMBL" id="UINC01003337">
    <property type="protein sequence ID" value="SVA05416.1"/>
    <property type="molecule type" value="Genomic_DNA"/>
</dbReference>
<accession>A0A381SN51</accession>
<feature type="domain" description="Peripheral subunit-binding (PSBD)" evidence="7">
    <location>
        <begin position="118"/>
        <end position="158"/>
    </location>
</feature>
<dbReference type="GO" id="GO:0005737">
    <property type="term" value="C:cytoplasm"/>
    <property type="evidence" value="ECO:0007669"/>
    <property type="project" value="TreeGrafter"/>
</dbReference>
<dbReference type="InterPro" id="IPR050743">
    <property type="entry name" value="2-oxoacid_DH_E2_comp"/>
</dbReference>
<dbReference type="SUPFAM" id="SSF51230">
    <property type="entry name" value="Single hybrid motif"/>
    <property type="match status" value="1"/>
</dbReference>
<dbReference type="Gene3D" id="4.10.320.10">
    <property type="entry name" value="E3-binding domain"/>
    <property type="match status" value="1"/>
</dbReference>
<organism evidence="8">
    <name type="scientific">marine metagenome</name>
    <dbReference type="NCBI Taxonomy" id="408172"/>
    <lineage>
        <taxon>unclassified sequences</taxon>
        <taxon>metagenomes</taxon>
        <taxon>ecological metagenomes</taxon>
    </lineage>
</organism>
<feature type="domain" description="Lipoyl-binding" evidence="6">
    <location>
        <begin position="1"/>
        <end position="71"/>
    </location>
</feature>
<dbReference type="InterPro" id="IPR004167">
    <property type="entry name" value="PSBD"/>
</dbReference>
<dbReference type="InterPro" id="IPR003016">
    <property type="entry name" value="2-oxoA_DH_lipoyl-BS"/>
</dbReference>
<dbReference type="PROSITE" id="PS00189">
    <property type="entry name" value="LIPOYL"/>
    <property type="match status" value="1"/>
</dbReference>
<reference evidence="8" key="1">
    <citation type="submission" date="2018-05" db="EMBL/GenBank/DDBJ databases">
        <authorList>
            <person name="Lanie J.A."/>
            <person name="Ng W.-L."/>
            <person name="Kazmierczak K.M."/>
            <person name="Andrzejewski T.M."/>
            <person name="Davidsen T.M."/>
            <person name="Wayne K.J."/>
            <person name="Tettelin H."/>
            <person name="Glass J.I."/>
            <person name="Rusch D."/>
            <person name="Podicherti R."/>
            <person name="Tsui H.-C.T."/>
            <person name="Winkler M.E."/>
        </authorList>
    </citation>
    <scope>NUCLEOTIDE SEQUENCE</scope>
</reference>
<dbReference type="AlphaFoldDB" id="A0A381SN51"/>
<proteinExistence type="inferred from homology"/>
<dbReference type="CDD" id="cd06849">
    <property type="entry name" value="lipoyl_domain"/>
    <property type="match status" value="1"/>
</dbReference>
<dbReference type="Gene3D" id="2.40.50.100">
    <property type="match status" value="1"/>
</dbReference>
<evidence type="ECO:0000259" key="6">
    <source>
        <dbReference type="PROSITE" id="PS50968"/>
    </source>
</evidence>
<dbReference type="Pfam" id="PF00364">
    <property type="entry name" value="Biotin_lipoyl"/>
    <property type="match status" value="1"/>
</dbReference>
<evidence type="ECO:0000256" key="3">
    <source>
        <dbReference type="ARBA" id="ARBA00022679"/>
    </source>
</evidence>
<dbReference type="Gene3D" id="3.30.559.10">
    <property type="entry name" value="Chloramphenicol acetyltransferase-like domain"/>
    <property type="match status" value="1"/>
</dbReference>
<dbReference type="GO" id="GO:0016407">
    <property type="term" value="F:acetyltransferase activity"/>
    <property type="evidence" value="ECO:0007669"/>
    <property type="project" value="TreeGrafter"/>
</dbReference>
<dbReference type="PROSITE" id="PS50968">
    <property type="entry name" value="BIOTINYL_LIPOYL"/>
    <property type="match status" value="1"/>
</dbReference>
<dbReference type="SUPFAM" id="SSF52777">
    <property type="entry name" value="CoA-dependent acyltransferases"/>
    <property type="match status" value="1"/>
</dbReference>
<keyword evidence="5" id="KW-0012">Acyltransferase</keyword>
<comment type="similarity">
    <text evidence="2">Belongs to the 2-oxoacid dehydrogenase family.</text>
</comment>
<protein>
    <recommendedName>
        <fullName evidence="9">Dihydrolipoamide acetyltransferase component of pyruvate dehydrogenase complex</fullName>
    </recommendedName>
</protein>
<dbReference type="InterPro" id="IPR000089">
    <property type="entry name" value="Biotin_lipoyl"/>
</dbReference>
<dbReference type="InterPro" id="IPR036625">
    <property type="entry name" value="E3-bd_dom_sf"/>
</dbReference>
<name>A0A381SN51_9ZZZZ</name>
<comment type="cofactor">
    <cofactor evidence="1">
        <name>(R)-lipoate</name>
        <dbReference type="ChEBI" id="CHEBI:83088"/>
    </cofactor>
</comment>
<evidence type="ECO:0008006" key="9">
    <source>
        <dbReference type="Google" id="ProtNLM"/>
    </source>
</evidence>
<dbReference type="PANTHER" id="PTHR43178">
    <property type="entry name" value="DIHYDROLIPOAMIDE ACETYLTRANSFERASE COMPONENT OF PYRUVATE DEHYDROGENASE COMPLEX"/>
    <property type="match status" value="1"/>
</dbReference>
<dbReference type="PANTHER" id="PTHR43178:SF5">
    <property type="entry name" value="LIPOAMIDE ACYLTRANSFERASE COMPONENT OF BRANCHED-CHAIN ALPHA-KETO ACID DEHYDROGENASE COMPLEX, MITOCHONDRIAL"/>
    <property type="match status" value="1"/>
</dbReference>
<evidence type="ECO:0000256" key="2">
    <source>
        <dbReference type="ARBA" id="ARBA00007317"/>
    </source>
</evidence>
<dbReference type="InterPro" id="IPR011053">
    <property type="entry name" value="Single_hybrid_motif"/>
</dbReference>
<gene>
    <name evidence="8" type="ORF">METZ01_LOCUS58270</name>
</gene>